<dbReference type="Gene3D" id="3.40.50.12780">
    <property type="entry name" value="N-terminal domain of ligase-like"/>
    <property type="match status" value="1"/>
</dbReference>
<dbReference type="PANTHER" id="PTHR43272">
    <property type="entry name" value="LONG-CHAIN-FATTY-ACID--COA LIGASE"/>
    <property type="match status" value="1"/>
</dbReference>
<evidence type="ECO:0000256" key="1">
    <source>
        <dbReference type="ARBA" id="ARBA00006432"/>
    </source>
</evidence>
<keyword evidence="4" id="KW-0276">Fatty acid metabolism</keyword>
<dbReference type="SUPFAM" id="SSF56801">
    <property type="entry name" value="Acetyl-CoA synthetase-like"/>
    <property type="match status" value="1"/>
</dbReference>
<dbReference type="InterPro" id="IPR042099">
    <property type="entry name" value="ANL_N_sf"/>
</dbReference>
<comment type="similarity">
    <text evidence="1">Belongs to the ATP-dependent AMP-binding enzyme family.</text>
</comment>
<evidence type="ECO:0000313" key="10">
    <source>
        <dbReference type="Proteomes" id="UP001608902"/>
    </source>
</evidence>
<dbReference type="GO" id="GO:0004467">
    <property type="term" value="F:long-chain fatty acid-CoA ligase activity"/>
    <property type="evidence" value="ECO:0007669"/>
    <property type="project" value="UniProtKB-EC"/>
</dbReference>
<name>A0ABD6E2H6_9BILA</name>
<evidence type="ECO:0000256" key="7">
    <source>
        <dbReference type="ARBA" id="ARBA00036813"/>
    </source>
</evidence>
<feature type="domain" description="AMP-dependent synthetase/ligase" evidence="8">
    <location>
        <begin position="13"/>
        <end position="436"/>
    </location>
</feature>
<sequence length="613" mass="68208">MGVREVISVLHEKQPDGRIFEKMELGSYSWMSYGEIDELVNAVAKGLSEIGQKLHEKVTIFAETRQEWMITAFGCFKNGFPVATAYSTLGTEAVRYAINESEAVTLVTSASLLSQVNKVVRDCENIKRIVFFAHQDPKGIVDIPGELRDHGIQIIRFEKLIDIGKASKAPFNEVSPDDLALIMYTSGTTGNPKGVMISHRNIITTSAGQASRITVGPSDTVIGYLPLAHILEVCAELAALTNGCRIGYSSPLTLFDGAPKIKKGQIGDCRVLKPTLMACVPAVLDRIFKMVIEHVNRSGAFGRELFRICYERKRSRYEEGYSRSLLDLVTFNRIRQTLGGELRLLLSGGAPLNPETQRFMNICFCCPVIQGYGLTETCSGGTLGDPLDLSTGTVGAPIYGCEIILKEWEEAGYSPYNETPQGEILIGGNVVSLGYYKNPEKTAEDFVIIDGKRWFATGDIGEFRSDGSLSIIDRKKDLLKLSHGEYISPGKVETTILTSPYIDNIYVHGDSKRDFLVALVVPNHKNLLEVAQQIGLESQDISWLCKQKEIIDEYLSLIKTYCTDKLYRAEIPQRIYLCPEAWTSASGLLTEALKLRRKNIEKKFSKEIRMMYI</sequence>
<evidence type="ECO:0000313" key="9">
    <source>
        <dbReference type="EMBL" id="MFH4973943.1"/>
    </source>
</evidence>
<keyword evidence="5" id="KW-0067">ATP-binding</keyword>
<organism evidence="9 10">
    <name type="scientific">Gnathostoma spinigerum</name>
    <dbReference type="NCBI Taxonomy" id="75299"/>
    <lineage>
        <taxon>Eukaryota</taxon>
        <taxon>Metazoa</taxon>
        <taxon>Ecdysozoa</taxon>
        <taxon>Nematoda</taxon>
        <taxon>Chromadorea</taxon>
        <taxon>Rhabditida</taxon>
        <taxon>Spirurina</taxon>
        <taxon>Gnathostomatomorpha</taxon>
        <taxon>Gnathostomatoidea</taxon>
        <taxon>Gnathostomatidae</taxon>
        <taxon>Gnathostoma</taxon>
    </lineage>
</organism>
<dbReference type="PRINTS" id="PR00154">
    <property type="entry name" value="AMPBINDING"/>
</dbReference>
<dbReference type="PANTHER" id="PTHR43272:SF83">
    <property type="entry name" value="ACYL-COA SYNTHETASE LONG-CHAIN, ISOFORM J"/>
    <property type="match status" value="1"/>
</dbReference>
<dbReference type="GO" id="GO:0005524">
    <property type="term" value="F:ATP binding"/>
    <property type="evidence" value="ECO:0007669"/>
    <property type="project" value="UniProtKB-KW"/>
</dbReference>
<comment type="caution">
    <text evidence="9">The sequence shown here is derived from an EMBL/GenBank/DDBJ whole genome shotgun (WGS) entry which is preliminary data.</text>
</comment>
<gene>
    <name evidence="9" type="ORF">AB6A40_000652</name>
</gene>
<dbReference type="EMBL" id="JBGFUD010000195">
    <property type="protein sequence ID" value="MFH4973943.1"/>
    <property type="molecule type" value="Genomic_DNA"/>
</dbReference>
<dbReference type="Proteomes" id="UP001608902">
    <property type="component" value="Unassembled WGS sequence"/>
</dbReference>
<dbReference type="Pfam" id="PF00501">
    <property type="entry name" value="AMP-binding"/>
    <property type="match status" value="1"/>
</dbReference>
<evidence type="ECO:0000256" key="6">
    <source>
        <dbReference type="ARBA" id="ARBA00026121"/>
    </source>
</evidence>
<dbReference type="InterPro" id="IPR020459">
    <property type="entry name" value="AMP-binding"/>
</dbReference>
<evidence type="ECO:0000256" key="2">
    <source>
        <dbReference type="ARBA" id="ARBA00022598"/>
    </source>
</evidence>
<protein>
    <recommendedName>
        <fullName evidence="6">long-chain-fatty-acid--CoA ligase</fullName>
        <ecNumber evidence="6">6.2.1.3</ecNumber>
    </recommendedName>
</protein>
<dbReference type="PROSITE" id="PS00455">
    <property type="entry name" value="AMP_BINDING"/>
    <property type="match status" value="1"/>
</dbReference>
<dbReference type="Pfam" id="PF23562">
    <property type="entry name" value="AMP-binding_C_3"/>
    <property type="match status" value="1"/>
</dbReference>
<keyword evidence="2" id="KW-0436">Ligase</keyword>
<dbReference type="AlphaFoldDB" id="A0ABD6E2H6"/>
<evidence type="ECO:0000256" key="3">
    <source>
        <dbReference type="ARBA" id="ARBA00022741"/>
    </source>
</evidence>
<keyword evidence="4" id="KW-0443">Lipid metabolism</keyword>
<keyword evidence="10" id="KW-1185">Reference proteome</keyword>
<keyword evidence="3" id="KW-0547">Nucleotide-binding</keyword>
<dbReference type="InterPro" id="IPR000873">
    <property type="entry name" value="AMP-dep_synth/lig_dom"/>
</dbReference>
<dbReference type="EC" id="6.2.1.3" evidence="6"/>
<accession>A0ABD6E2H6</accession>
<evidence type="ECO:0000256" key="4">
    <source>
        <dbReference type="ARBA" id="ARBA00022832"/>
    </source>
</evidence>
<dbReference type="InterPro" id="IPR020845">
    <property type="entry name" value="AMP-binding_CS"/>
</dbReference>
<evidence type="ECO:0000256" key="5">
    <source>
        <dbReference type="ARBA" id="ARBA00022840"/>
    </source>
</evidence>
<evidence type="ECO:0000259" key="8">
    <source>
        <dbReference type="Pfam" id="PF00501"/>
    </source>
</evidence>
<proteinExistence type="inferred from homology"/>
<reference evidence="9 10" key="1">
    <citation type="submission" date="2024-08" db="EMBL/GenBank/DDBJ databases">
        <title>Gnathostoma spinigerum genome.</title>
        <authorList>
            <person name="Gonzalez-Bertolin B."/>
            <person name="Monzon S."/>
            <person name="Zaballos A."/>
            <person name="Jimenez P."/>
            <person name="Dekumyoy P."/>
            <person name="Varona S."/>
            <person name="Cuesta I."/>
            <person name="Sumanam S."/>
            <person name="Adisakwattana P."/>
            <person name="Gasser R.B."/>
            <person name="Hernandez-Gonzalez A."/>
            <person name="Young N.D."/>
            <person name="Perteguer M.J."/>
        </authorList>
    </citation>
    <scope>NUCLEOTIDE SEQUENCE [LARGE SCALE GENOMIC DNA]</scope>
    <source>
        <strain evidence="9">AL3</strain>
        <tissue evidence="9">Liver</tissue>
    </source>
</reference>
<comment type="catalytic activity">
    <reaction evidence="7">
        <text>a long-chain fatty acid + ATP + CoA = a long-chain fatty acyl-CoA + AMP + diphosphate</text>
        <dbReference type="Rhea" id="RHEA:15421"/>
        <dbReference type="ChEBI" id="CHEBI:30616"/>
        <dbReference type="ChEBI" id="CHEBI:33019"/>
        <dbReference type="ChEBI" id="CHEBI:57287"/>
        <dbReference type="ChEBI" id="CHEBI:57560"/>
        <dbReference type="ChEBI" id="CHEBI:83139"/>
        <dbReference type="ChEBI" id="CHEBI:456215"/>
        <dbReference type="EC" id="6.2.1.3"/>
    </reaction>
</comment>